<comment type="caution">
    <text evidence="1">The sequence shown here is derived from an EMBL/GenBank/DDBJ whole genome shotgun (WGS) entry which is preliminary data.</text>
</comment>
<gene>
    <name evidence="1" type="ORF">KIL84_006961</name>
</gene>
<name>A0A9D4AUL8_9SAUR</name>
<dbReference type="EMBL" id="JAHDVG010000483">
    <property type="protein sequence ID" value="KAH1171343.1"/>
    <property type="molecule type" value="Genomic_DNA"/>
</dbReference>
<sequence>MSILFQVFVEGVEGRRSIIDVADKEQEFNNMTTDKFMEMVATKLLKKPGYQQFTLLYANQQMERGKKFSDYLIRNKSTFVMVIQLPGGGGDMLT</sequence>
<dbReference type="Proteomes" id="UP000827986">
    <property type="component" value="Unassembled WGS sequence"/>
</dbReference>
<keyword evidence="2" id="KW-1185">Reference proteome</keyword>
<dbReference type="SUPFAM" id="SSF54236">
    <property type="entry name" value="Ubiquitin-like"/>
    <property type="match status" value="1"/>
</dbReference>
<dbReference type="CDD" id="cd17039">
    <property type="entry name" value="Ubl_ubiquitin_like"/>
    <property type="match status" value="1"/>
</dbReference>
<dbReference type="AlphaFoldDB" id="A0A9D4AUL8"/>
<dbReference type="Gene3D" id="3.10.20.90">
    <property type="entry name" value="Phosphatidylinositol 3-kinase Catalytic Subunit, Chain A, domain 1"/>
    <property type="match status" value="1"/>
</dbReference>
<evidence type="ECO:0000313" key="2">
    <source>
        <dbReference type="Proteomes" id="UP000827986"/>
    </source>
</evidence>
<organism evidence="1 2">
    <name type="scientific">Mauremys mutica</name>
    <name type="common">yellowpond turtle</name>
    <dbReference type="NCBI Taxonomy" id="74926"/>
    <lineage>
        <taxon>Eukaryota</taxon>
        <taxon>Metazoa</taxon>
        <taxon>Chordata</taxon>
        <taxon>Craniata</taxon>
        <taxon>Vertebrata</taxon>
        <taxon>Euteleostomi</taxon>
        <taxon>Archelosauria</taxon>
        <taxon>Testudinata</taxon>
        <taxon>Testudines</taxon>
        <taxon>Cryptodira</taxon>
        <taxon>Durocryptodira</taxon>
        <taxon>Testudinoidea</taxon>
        <taxon>Geoemydidae</taxon>
        <taxon>Geoemydinae</taxon>
        <taxon>Mauremys</taxon>
    </lineage>
</organism>
<protein>
    <submittedName>
        <fullName evidence="1">Uncharacterized protein</fullName>
    </submittedName>
</protein>
<reference evidence="1" key="1">
    <citation type="submission" date="2021-09" db="EMBL/GenBank/DDBJ databases">
        <title>The genome of Mauremys mutica provides insights into the evolution of semi-aquatic lifestyle.</title>
        <authorList>
            <person name="Gong S."/>
            <person name="Gao Y."/>
        </authorList>
    </citation>
    <scope>NUCLEOTIDE SEQUENCE</scope>
    <source>
        <strain evidence="1">MM-2020</strain>
        <tissue evidence="1">Muscle</tissue>
    </source>
</reference>
<evidence type="ECO:0000313" key="1">
    <source>
        <dbReference type="EMBL" id="KAH1171343.1"/>
    </source>
</evidence>
<proteinExistence type="predicted"/>
<accession>A0A9D4AUL8</accession>
<dbReference type="InterPro" id="IPR029071">
    <property type="entry name" value="Ubiquitin-like_domsf"/>
</dbReference>